<feature type="transmembrane region" description="Helical" evidence="1">
    <location>
        <begin position="179"/>
        <end position="200"/>
    </location>
</feature>
<feature type="transmembrane region" description="Helical" evidence="1">
    <location>
        <begin position="207"/>
        <end position="228"/>
    </location>
</feature>
<keyword evidence="1" id="KW-0812">Transmembrane</keyword>
<feature type="transmembrane region" description="Helical" evidence="1">
    <location>
        <begin position="305"/>
        <end position="325"/>
    </location>
</feature>
<reference evidence="2 3" key="1">
    <citation type="submission" date="2014-12" db="EMBL/GenBank/DDBJ databases">
        <title>Draft genome sequences of 29 type strains of Enterococci.</title>
        <authorList>
            <person name="Zhong Z."/>
            <person name="Sun Z."/>
            <person name="Liu W."/>
            <person name="Zhang W."/>
            <person name="Zhang H."/>
        </authorList>
    </citation>
    <scope>NUCLEOTIDE SEQUENCE [LARGE SCALE GENOMIC DNA]</scope>
    <source>
        <strain evidence="2 3">DSM 17029</strain>
    </source>
</reference>
<protein>
    <recommendedName>
        <fullName evidence="4">ABC transporter permease</fullName>
    </recommendedName>
</protein>
<accession>A0A1L8RIX0</accession>
<evidence type="ECO:0008006" key="4">
    <source>
        <dbReference type="Google" id="ProtNLM"/>
    </source>
</evidence>
<evidence type="ECO:0000256" key="1">
    <source>
        <dbReference type="SAM" id="Phobius"/>
    </source>
</evidence>
<dbReference type="AlphaFoldDB" id="A0A1L8RIX0"/>
<comment type="caution">
    <text evidence="2">The sequence shown here is derived from an EMBL/GenBank/DDBJ whole genome shotgun (WGS) entry which is preliminary data.</text>
</comment>
<proteinExistence type="predicted"/>
<name>A0A1L8RIX0_9ENTE</name>
<keyword evidence="1" id="KW-1133">Transmembrane helix</keyword>
<feature type="transmembrane region" description="Helical" evidence="1">
    <location>
        <begin position="337"/>
        <end position="358"/>
    </location>
</feature>
<dbReference type="STRING" id="214095.RU97_GL001280"/>
<dbReference type="EMBL" id="JXKH01000002">
    <property type="protein sequence ID" value="OJG19709.1"/>
    <property type="molecule type" value="Genomic_DNA"/>
</dbReference>
<keyword evidence="1" id="KW-0472">Membrane</keyword>
<organism evidence="2 3">
    <name type="scientific">Enterococcus canis</name>
    <dbReference type="NCBI Taxonomy" id="214095"/>
    <lineage>
        <taxon>Bacteria</taxon>
        <taxon>Bacillati</taxon>
        <taxon>Bacillota</taxon>
        <taxon>Bacilli</taxon>
        <taxon>Lactobacillales</taxon>
        <taxon>Enterococcaceae</taxon>
        <taxon>Enterococcus</taxon>
    </lineage>
</organism>
<dbReference type="Proteomes" id="UP000181884">
    <property type="component" value="Unassembled WGS sequence"/>
</dbReference>
<gene>
    <name evidence="2" type="ORF">RU97_GL001280</name>
</gene>
<feature type="transmembrane region" description="Helical" evidence="1">
    <location>
        <begin position="266"/>
        <end position="285"/>
    </location>
</feature>
<keyword evidence="3" id="KW-1185">Reference proteome</keyword>
<evidence type="ECO:0000313" key="3">
    <source>
        <dbReference type="Proteomes" id="UP000181884"/>
    </source>
</evidence>
<feature type="transmembrane region" description="Helical" evidence="1">
    <location>
        <begin position="141"/>
        <end position="167"/>
    </location>
</feature>
<feature type="transmembrane region" description="Helical" evidence="1">
    <location>
        <begin position="101"/>
        <end position="120"/>
    </location>
</feature>
<sequence length="377" mass="42575">MIVANYLWSGNSLVSSWEAKRNYLLHDSESQQHFEENSTGNKEDIYAYWDFHTNQSKTFTSYQEYVENESHLFFDEGGLALTPGIKNTKGTQRFWTESAQLLIFVSFMVGFLLFFVDLKTNFNTFLFSLGIKRRTIFLRKILFTGVPLFLAILLGKLLTLVIMVQGIPQPYMNGDISSLLLSAFTSTCVMFSVYSAGVFLGTILGNLVTAPILIWLFYLATSFIQYGFSNFLGIIGGEALATRFESFYQNITNEYLDITPTTLGNLLLIIGGCALVLWLGSWLYAHTSLENNGKTVVVPQIRLPFYLVSALYVGLLNGLQSFSYYGEGQHSDSLSQLFLKTVVALLISFALLGILFYYQDLTRLWSERKAGRLSRLS</sequence>
<evidence type="ECO:0000313" key="2">
    <source>
        <dbReference type="EMBL" id="OJG19709.1"/>
    </source>
</evidence>